<dbReference type="EMBL" id="LUUB01000022">
    <property type="protein sequence ID" value="OAF15537.1"/>
    <property type="molecule type" value="Genomic_DNA"/>
</dbReference>
<feature type="transmembrane region" description="Helical" evidence="1">
    <location>
        <begin position="129"/>
        <end position="154"/>
    </location>
</feature>
<protein>
    <submittedName>
        <fullName evidence="2">Uncharacterized protein</fullName>
    </submittedName>
</protein>
<reference evidence="2 3" key="1">
    <citation type="submission" date="2016-03" db="EMBL/GenBank/DDBJ databases">
        <title>Draft Genome Sequence of the Strain BR 10245 (Bradyrhizobium sp.) isolated from nodules of Centrolobium paraense.</title>
        <authorList>
            <person name="Simoes-Araujo J.L.Sr."/>
            <person name="Barauna A.C."/>
            <person name="Silva K."/>
            <person name="Zilli J.E."/>
        </authorList>
    </citation>
    <scope>NUCLEOTIDE SEQUENCE [LARGE SCALE GENOMIC DNA]</scope>
    <source>
        <strain evidence="2 3">BR 10245</strain>
    </source>
</reference>
<keyword evidence="1" id="KW-0812">Transmembrane</keyword>
<evidence type="ECO:0000313" key="2">
    <source>
        <dbReference type="EMBL" id="OAF15537.1"/>
    </source>
</evidence>
<dbReference type="RefSeq" id="WP_063696481.1">
    <property type="nucleotide sequence ID" value="NZ_LUUB01000022.1"/>
</dbReference>
<dbReference type="STRING" id="1505087.AYJ54_39935"/>
<feature type="transmembrane region" description="Helical" evidence="1">
    <location>
        <begin position="88"/>
        <end position="109"/>
    </location>
</feature>
<proteinExistence type="predicted"/>
<accession>A0A176Z563</accession>
<sequence>MDSNSRIGDRTFNLRERALDEARRFAVMFVYLWVLFGLFVLNERIILDQRGIDFAAHGFALVNALVLAKVMLLTEDLNLGRWMRRRPLIYPILFESLLLTVMFICFHVAERVVIGLAKRETVEASIPAIGGGGFAGVLCVAVILFVALIPFFAFRNVSRELAPGQLHAMLFGTAAKVTKDQ</sequence>
<dbReference type="OrthoDB" id="7988398at2"/>
<gene>
    <name evidence="2" type="ORF">AYJ54_39935</name>
</gene>
<name>A0A176Z563_9BRAD</name>
<dbReference type="Proteomes" id="UP000076959">
    <property type="component" value="Unassembled WGS sequence"/>
</dbReference>
<feature type="transmembrane region" description="Helical" evidence="1">
    <location>
        <begin position="25"/>
        <end position="42"/>
    </location>
</feature>
<evidence type="ECO:0000313" key="3">
    <source>
        <dbReference type="Proteomes" id="UP000076959"/>
    </source>
</evidence>
<dbReference type="AlphaFoldDB" id="A0A176Z563"/>
<keyword evidence="1" id="KW-0472">Membrane</keyword>
<keyword evidence="1" id="KW-1133">Transmembrane helix</keyword>
<organism evidence="2 3">
    <name type="scientific">Bradyrhizobium centrolobii</name>
    <dbReference type="NCBI Taxonomy" id="1505087"/>
    <lineage>
        <taxon>Bacteria</taxon>
        <taxon>Pseudomonadati</taxon>
        <taxon>Pseudomonadota</taxon>
        <taxon>Alphaproteobacteria</taxon>
        <taxon>Hyphomicrobiales</taxon>
        <taxon>Nitrobacteraceae</taxon>
        <taxon>Bradyrhizobium</taxon>
    </lineage>
</organism>
<comment type="caution">
    <text evidence="2">The sequence shown here is derived from an EMBL/GenBank/DDBJ whole genome shotgun (WGS) entry which is preliminary data.</text>
</comment>
<feature type="transmembrane region" description="Helical" evidence="1">
    <location>
        <begin position="54"/>
        <end position="72"/>
    </location>
</feature>
<keyword evidence="3" id="KW-1185">Reference proteome</keyword>
<evidence type="ECO:0000256" key="1">
    <source>
        <dbReference type="SAM" id="Phobius"/>
    </source>
</evidence>